<reference evidence="1 2" key="1">
    <citation type="submission" date="2019-11" db="EMBL/GenBank/DDBJ databases">
        <title>Comparative genomics of hydrocarbon-degrading Desulfosarcina strains.</title>
        <authorList>
            <person name="Watanabe M."/>
            <person name="Kojima H."/>
            <person name="Fukui M."/>
        </authorList>
    </citation>
    <scope>NUCLEOTIDE SEQUENCE [LARGE SCALE GENOMIC DNA]</scope>
    <source>
        <strain evidence="1 2">PL12</strain>
    </source>
</reference>
<evidence type="ECO:0000313" key="1">
    <source>
        <dbReference type="EMBL" id="BBO70974.1"/>
    </source>
</evidence>
<name>A0A5K7YXF4_9BACT</name>
<dbReference type="KEGG" id="dalk:DSCA_49040"/>
<dbReference type="OrthoDB" id="9862110at2"/>
<accession>A0A5K7YXF4</accession>
<evidence type="ECO:0000313" key="2">
    <source>
        <dbReference type="Proteomes" id="UP000427906"/>
    </source>
</evidence>
<dbReference type="EMBL" id="AP021874">
    <property type="protein sequence ID" value="BBO70974.1"/>
    <property type="molecule type" value="Genomic_DNA"/>
</dbReference>
<organism evidence="1 2">
    <name type="scientific">Desulfosarcina alkanivorans</name>
    <dbReference type="NCBI Taxonomy" id="571177"/>
    <lineage>
        <taxon>Bacteria</taxon>
        <taxon>Pseudomonadati</taxon>
        <taxon>Thermodesulfobacteriota</taxon>
        <taxon>Desulfobacteria</taxon>
        <taxon>Desulfobacterales</taxon>
        <taxon>Desulfosarcinaceae</taxon>
        <taxon>Desulfosarcina</taxon>
    </lineage>
</organism>
<proteinExistence type="predicted"/>
<dbReference type="AlphaFoldDB" id="A0A5K7YXF4"/>
<gene>
    <name evidence="1" type="ORF">DSCA_49040</name>
</gene>
<dbReference type="RefSeq" id="WP_155318874.1">
    <property type="nucleotide sequence ID" value="NZ_AP021874.1"/>
</dbReference>
<dbReference type="Proteomes" id="UP000427906">
    <property type="component" value="Chromosome"/>
</dbReference>
<protein>
    <submittedName>
        <fullName evidence="1">Uncharacterized protein</fullName>
    </submittedName>
</protein>
<sequence length="156" mass="18592">MFDFNEDRFSEYKRTENPLFAWDMVLECCKEEKTFPGWVMDYLEDVAEELVNLSPTKKRAPEEIRDALGFKGKPFEQYRQFLDHGGEGDFRFLWSVYNRVAYERRDGANQTEAYKAAGKHFFGEDEQTENHWQLVRKCYLKFKNRMKDVAGGKDKN</sequence>
<keyword evidence="2" id="KW-1185">Reference proteome</keyword>